<sequence>MSAPRPHDLLRLTDPGTALPPDTPPWALDAVLRTPWVVVRRAVHGDSLLPIGIRGADRSRRHAGWIPAAAVQRTTPPEELASLTAPERAVPALQAFTWLAQRMAALRLQWGPTGSVGFELATGARTARPTSDLDIVIRADLRHADLLHRLRNLHTELGAAPARVDCQLDTAAGAVTLAELMTARGEVLVRTPQGPRLATVAEILG</sequence>
<dbReference type="NCBIfam" id="TIGR03135">
    <property type="entry name" value="malonate_mdcG"/>
    <property type="match status" value="1"/>
</dbReference>
<evidence type="ECO:0000256" key="2">
    <source>
        <dbReference type="ARBA" id="ARBA00022695"/>
    </source>
</evidence>
<dbReference type="eggNOG" id="ENOG502Z8NU">
    <property type="taxonomic scope" value="Bacteria"/>
</dbReference>
<feature type="domain" description="Phosphoribosyl-dephospho-CoA transferase MdcG C-terminal" evidence="4">
    <location>
        <begin position="82"/>
        <end position="199"/>
    </location>
</feature>
<dbReference type="RefSeq" id="WP_024454468.1">
    <property type="nucleotide sequence ID" value="NZ_CCBB010000002.1"/>
</dbReference>
<keyword evidence="7" id="KW-1185">Reference proteome</keyword>
<gene>
    <name evidence="6" type="primary">mdcG</name>
    <name evidence="6" type="ORF">BN977_03783</name>
</gene>
<dbReference type="NCBIfam" id="NF002332">
    <property type="entry name" value="PRK01293.1"/>
    <property type="match status" value="1"/>
</dbReference>
<feature type="domain" description="Phosphoribosyl-dephospho-CoA transferase MdcG N-terminal" evidence="5">
    <location>
        <begin position="5"/>
        <end position="77"/>
    </location>
</feature>
<evidence type="ECO:0000259" key="4">
    <source>
        <dbReference type="Pfam" id="PF10620"/>
    </source>
</evidence>
<dbReference type="Proteomes" id="UP000028870">
    <property type="component" value="Unassembled WGS sequence"/>
</dbReference>
<evidence type="ECO:0000259" key="5">
    <source>
        <dbReference type="Pfam" id="PF20866"/>
    </source>
</evidence>
<comment type="caution">
    <text evidence="6">The sequence shown here is derived from an EMBL/GenBank/DDBJ whole genome shotgun (WGS) entry which is preliminary data.</text>
</comment>
<evidence type="ECO:0000256" key="3">
    <source>
        <dbReference type="SAM" id="MobiDB-lite"/>
    </source>
</evidence>
<reference evidence="6" key="2">
    <citation type="submission" date="2014-03" db="EMBL/GenBank/DDBJ databases">
        <authorList>
            <person name="Urmite Genomes"/>
        </authorList>
    </citation>
    <scope>NUCLEOTIDE SEQUENCE</scope>
    <source>
        <strain evidence="6">DSM 44829</strain>
    </source>
</reference>
<dbReference type="GO" id="GO:0016779">
    <property type="term" value="F:nucleotidyltransferase activity"/>
    <property type="evidence" value="ECO:0007669"/>
    <property type="project" value="UniProtKB-KW"/>
</dbReference>
<keyword evidence="2" id="KW-0548">Nucleotidyltransferase</keyword>
<accession>W9ATW9</accession>
<dbReference type="AlphaFoldDB" id="W9ATW9"/>
<dbReference type="Pfam" id="PF10620">
    <property type="entry name" value="MdcG"/>
    <property type="match status" value="1"/>
</dbReference>
<name>W9ATW9_MYCCO</name>
<protein>
    <submittedName>
        <fullName evidence="6">Phosphoribosyl-dephospho-CoA transferase</fullName>
    </submittedName>
</protein>
<proteinExistence type="predicted"/>
<evidence type="ECO:0000313" key="6">
    <source>
        <dbReference type="EMBL" id="CDO08963.1"/>
    </source>
</evidence>
<dbReference type="STRING" id="258533.BN977_03783"/>
<dbReference type="InterPro" id="IPR049180">
    <property type="entry name" value="MdcG_C"/>
</dbReference>
<feature type="compositionally biased region" description="Basic and acidic residues" evidence="3">
    <location>
        <begin position="1"/>
        <end position="11"/>
    </location>
</feature>
<organism evidence="6 7">
    <name type="scientific">Mycolicibacterium cosmeticum</name>
    <dbReference type="NCBI Taxonomy" id="258533"/>
    <lineage>
        <taxon>Bacteria</taxon>
        <taxon>Bacillati</taxon>
        <taxon>Actinomycetota</taxon>
        <taxon>Actinomycetes</taxon>
        <taxon>Mycobacteriales</taxon>
        <taxon>Mycobacteriaceae</taxon>
        <taxon>Mycolicibacterium</taxon>
    </lineage>
</organism>
<reference evidence="6" key="1">
    <citation type="submission" date="2014-03" db="EMBL/GenBank/DDBJ databases">
        <title>Draft Genome Sequence of Mycobacterium cosmeticum DSM 44829.</title>
        <authorList>
            <person name="Croce O."/>
            <person name="Robert C."/>
            <person name="Raoult D."/>
            <person name="Drancourt M."/>
        </authorList>
    </citation>
    <scope>NUCLEOTIDE SEQUENCE [LARGE SCALE GENOMIC DNA]</scope>
    <source>
        <strain evidence="6">DSM 44829</strain>
    </source>
</reference>
<dbReference type="OrthoDB" id="1275217at2"/>
<dbReference type="InterPro" id="IPR048903">
    <property type="entry name" value="MdcG_N"/>
</dbReference>
<dbReference type="Pfam" id="PF20866">
    <property type="entry name" value="MdcG_N"/>
    <property type="match status" value="1"/>
</dbReference>
<keyword evidence="1 6" id="KW-0808">Transferase</keyword>
<evidence type="ECO:0000313" key="7">
    <source>
        <dbReference type="Proteomes" id="UP000028870"/>
    </source>
</evidence>
<feature type="region of interest" description="Disordered" evidence="3">
    <location>
        <begin position="1"/>
        <end position="20"/>
    </location>
</feature>
<evidence type="ECO:0000256" key="1">
    <source>
        <dbReference type="ARBA" id="ARBA00022679"/>
    </source>
</evidence>
<dbReference type="InterPro" id="IPR017557">
    <property type="entry name" value="Holo-ACP_synthase"/>
</dbReference>
<dbReference type="EMBL" id="CCBB010000002">
    <property type="protein sequence ID" value="CDO08963.1"/>
    <property type="molecule type" value="Genomic_DNA"/>
</dbReference>